<keyword evidence="3" id="KW-1185">Reference proteome</keyword>
<evidence type="ECO:0000313" key="2">
    <source>
        <dbReference type="EMBL" id="KAE9269968.1"/>
    </source>
</evidence>
<reference evidence="2 3" key="1">
    <citation type="submission" date="2018-08" db="EMBL/GenBank/DDBJ databases">
        <title>Genomic investigation of the strawberry pathogen Phytophthora fragariae indicates pathogenicity is determined by transcriptional variation in three key races.</title>
        <authorList>
            <person name="Adams T.M."/>
            <person name="Armitage A.D."/>
            <person name="Sobczyk M.K."/>
            <person name="Bates H.J."/>
            <person name="Dunwell J.M."/>
            <person name="Nellist C.F."/>
            <person name="Harrison R.J."/>
        </authorList>
    </citation>
    <scope>NUCLEOTIDE SEQUENCE [LARGE SCALE GENOMIC DNA]</scope>
    <source>
        <strain evidence="2 3">SCRP333</strain>
    </source>
</reference>
<sequence>MKPGANSAVSIDHISSLERYLLLDKVLQIMFFPEFILLTEFIEVFTPVMYRRCWQLDTHGEYGVEHDGRLAAASGDRIHCAAPHKRDLGRDESRPDRLGTEWAVESKDRTAERSGDLARHGRNGRSEQKLTKRLAANYAAHWTNRTSSVPGTTQSD</sequence>
<evidence type="ECO:0000256" key="1">
    <source>
        <dbReference type="SAM" id="MobiDB-lite"/>
    </source>
</evidence>
<proteinExistence type="predicted"/>
<evidence type="ECO:0000313" key="3">
    <source>
        <dbReference type="Proteomes" id="UP000434957"/>
    </source>
</evidence>
<dbReference type="AlphaFoldDB" id="A0A6A4B972"/>
<feature type="region of interest" description="Disordered" evidence="1">
    <location>
        <begin position="83"/>
        <end position="129"/>
    </location>
</feature>
<dbReference type="EMBL" id="QXFT01006140">
    <property type="protein sequence ID" value="KAE9269968.1"/>
    <property type="molecule type" value="Genomic_DNA"/>
</dbReference>
<protein>
    <submittedName>
        <fullName evidence="2">Uncharacterized protein</fullName>
    </submittedName>
</protein>
<comment type="caution">
    <text evidence="2">The sequence shown here is derived from an EMBL/GenBank/DDBJ whole genome shotgun (WGS) entry which is preliminary data.</text>
</comment>
<dbReference type="Proteomes" id="UP000434957">
    <property type="component" value="Unassembled WGS sequence"/>
</dbReference>
<accession>A0A6A4B972</accession>
<name>A0A6A4B972_9STRA</name>
<gene>
    <name evidence="2" type="ORF">PR003_g30984</name>
</gene>
<organism evidence="2 3">
    <name type="scientific">Phytophthora rubi</name>
    <dbReference type="NCBI Taxonomy" id="129364"/>
    <lineage>
        <taxon>Eukaryota</taxon>
        <taxon>Sar</taxon>
        <taxon>Stramenopiles</taxon>
        <taxon>Oomycota</taxon>
        <taxon>Peronosporomycetes</taxon>
        <taxon>Peronosporales</taxon>
        <taxon>Peronosporaceae</taxon>
        <taxon>Phytophthora</taxon>
    </lineage>
</organism>